<dbReference type="Proteomes" id="UP001501461">
    <property type="component" value="Unassembled WGS sequence"/>
</dbReference>
<dbReference type="Pfam" id="PF21790">
    <property type="entry name" value="OGG"/>
    <property type="match status" value="1"/>
</dbReference>
<dbReference type="EMBL" id="BAAAMN010000036">
    <property type="protein sequence ID" value="GAA2038019.1"/>
    <property type="molecule type" value="Genomic_DNA"/>
</dbReference>
<dbReference type="RefSeq" id="WP_343957796.1">
    <property type="nucleotide sequence ID" value="NZ_BAAAMN010000036.1"/>
</dbReference>
<gene>
    <name evidence="1" type="ORF">GCM10009720_18110</name>
</gene>
<dbReference type="InterPro" id="IPR048868">
    <property type="entry name" value="OGG-like_put"/>
</dbReference>
<evidence type="ECO:0000313" key="2">
    <source>
        <dbReference type="Proteomes" id="UP001501461"/>
    </source>
</evidence>
<name>A0ABN2UKD6_9MICC</name>
<sequence length="229" mass="26062">MSQPIPPPPAELVELMEQPFAPQRAFRFNRDKWLEKMQNIDGAAEAINSLPDYVDRAIIRQAVRDLEDDNIVGAFITVMIWGHGLVNYGPHRTLRVLTDDFTTSGTLSDDVATKIRQSCTVSREQGNEAGFYYLNNEGKMRKLGASFFTKWLYYVTATGPQGEDGAAPVLDEKVIDWFKDEVGEKLKYGRTKPYKRYVQIVTTWGSPYDLTAVDVEERIFRLIRDDGAE</sequence>
<protein>
    <submittedName>
        <fullName evidence="1">Uncharacterized protein</fullName>
    </submittedName>
</protein>
<keyword evidence="2" id="KW-1185">Reference proteome</keyword>
<evidence type="ECO:0000313" key="1">
    <source>
        <dbReference type="EMBL" id="GAA2038019.1"/>
    </source>
</evidence>
<organism evidence="1 2">
    <name type="scientific">Yaniella flava</name>
    <dbReference type="NCBI Taxonomy" id="287930"/>
    <lineage>
        <taxon>Bacteria</taxon>
        <taxon>Bacillati</taxon>
        <taxon>Actinomycetota</taxon>
        <taxon>Actinomycetes</taxon>
        <taxon>Micrococcales</taxon>
        <taxon>Micrococcaceae</taxon>
        <taxon>Yaniella</taxon>
    </lineage>
</organism>
<accession>A0ABN2UKD6</accession>
<proteinExistence type="predicted"/>
<comment type="caution">
    <text evidence="1">The sequence shown here is derived from an EMBL/GenBank/DDBJ whole genome shotgun (WGS) entry which is preliminary data.</text>
</comment>
<reference evidence="1 2" key="1">
    <citation type="journal article" date="2019" name="Int. J. Syst. Evol. Microbiol.">
        <title>The Global Catalogue of Microorganisms (GCM) 10K type strain sequencing project: providing services to taxonomists for standard genome sequencing and annotation.</title>
        <authorList>
            <consortium name="The Broad Institute Genomics Platform"/>
            <consortium name="The Broad Institute Genome Sequencing Center for Infectious Disease"/>
            <person name="Wu L."/>
            <person name="Ma J."/>
        </authorList>
    </citation>
    <scope>NUCLEOTIDE SEQUENCE [LARGE SCALE GENOMIC DNA]</scope>
    <source>
        <strain evidence="1 2">JCM 13595</strain>
    </source>
</reference>